<protein>
    <recommendedName>
        <fullName evidence="4">LexA-binding, inner membrane-associated hydrolase</fullName>
    </recommendedName>
</protein>
<feature type="transmembrane region" description="Helical" evidence="1">
    <location>
        <begin position="6"/>
        <end position="27"/>
    </location>
</feature>
<dbReference type="Proteomes" id="UP001596099">
    <property type="component" value="Unassembled WGS sequence"/>
</dbReference>
<feature type="transmembrane region" description="Helical" evidence="1">
    <location>
        <begin position="64"/>
        <end position="84"/>
    </location>
</feature>
<feature type="transmembrane region" description="Helical" evidence="1">
    <location>
        <begin position="104"/>
        <end position="122"/>
    </location>
</feature>
<gene>
    <name evidence="2" type="ORF">ACFPYI_14430</name>
</gene>
<feature type="transmembrane region" description="Helical" evidence="1">
    <location>
        <begin position="142"/>
        <end position="162"/>
    </location>
</feature>
<dbReference type="AlphaFoldDB" id="A0ABD5RQ62"/>
<name>A0ABD5RQ62_9EURY</name>
<sequence>MATLPLVVAVTRWIPVAMLGGFFAALVMDLPMSRLEEGTTPSLVAAGVLYDRPPATLQGRQARAVHYTAGILAGVVYAVVALLLDTLLPPVATFAEIPLVPHLLAGLVTGLFLYGFFALYVLPRFGGGKRAVAPTVRRSWALSVAVYVLSLWAFVPLFSLLLA</sequence>
<keyword evidence="1" id="KW-1133">Transmembrane helix</keyword>
<evidence type="ECO:0000256" key="1">
    <source>
        <dbReference type="SAM" id="Phobius"/>
    </source>
</evidence>
<keyword evidence="3" id="KW-1185">Reference proteome</keyword>
<comment type="caution">
    <text evidence="2">The sequence shown here is derived from an EMBL/GenBank/DDBJ whole genome shotgun (WGS) entry which is preliminary data.</text>
</comment>
<dbReference type="RefSeq" id="WP_247415979.1">
    <property type="nucleotide sequence ID" value="NZ_JALLGW010000001.1"/>
</dbReference>
<keyword evidence="1" id="KW-0812">Transmembrane</keyword>
<keyword evidence="1" id="KW-0472">Membrane</keyword>
<reference evidence="2 3" key="1">
    <citation type="journal article" date="2019" name="Int. J. Syst. Evol. Microbiol.">
        <title>The Global Catalogue of Microorganisms (GCM) 10K type strain sequencing project: providing services to taxonomists for standard genome sequencing and annotation.</title>
        <authorList>
            <consortium name="The Broad Institute Genomics Platform"/>
            <consortium name="The Broad Institute Genome Sequencing Center for Infectious Disease"/>
            <person name="Wu L."/>
            <person name="Ma J."/>
        </authorList>
    </citation>
    <scope>NUCLEOTIDE SEQUENCE [LARGE SCALE GENOMIC DNA]</scope>
    <source>
        <strain evidence="2 3">CGMCC 1.12543</strain>
    </source>
</reference>
<evidence type="ECO:0000313" key="2">
    <source>
        <dbReference type="EMBL" id="MFC5972533.1"/>
    </source>
</evidence>
<organism evidence="2 3">
    <name type="scientific">Halomarina salina</name>
    <dbReference type="NCBI Taxonomy" id="1872699"/>
    <lineage>
        <taxon>Archaea</taxon>
        <taxon>Methanobacteriati</taxon>
        <taxon>Methanobacteriota</taxon>
        <taxon>Stenosarchaea group</taxon>
        <taxon>Halobacteria</taxon>
        <taxon>Halobacteriales</taxon>
        <taxon>Natronomonadaceae</taxon>
        <taxon>Halomarina</taxon>
    </lineage>
</organism>
<dbReference type="EMBL" id="JBHSQH010000001">
    <property type="protein sequence ID" value="MFC5972533.1"/>
    <property type="molecule type" value="Genomic_DNA"/>
</dbReference>
<evidence type="ECO:0008006" key="4">
    <source>
        <dbReference type="Google" id="ProtNLM"/>
    </source>
</evidence>
<proteinExistence type="predicted"/>
<evidence type="ECO:0000313" key="3">
    <source>
        <dbReference type="Proteomes" id="UP001596099"/>
    </source>
</evidence>
<accession>A0ABD5RQ62</accession>